<keyword evidence="2" id="KW-1185">Reference proteome</keyword>
<dbReference type="EMBL" id="JARJCM010000083">
    <property type="protein sequence ID" value="KAJ7031259.1"/>
    <property type="molecule type" value="Genomic_DNA"/>
</dbReference>
<comment type="caution">
    <text evidence="1">The sequence shown here is derived from an EMBL/GenBank/DDBJ whole genome shotgun (WGS) entry which is preliminary data.</text>
</comment>
<protein>
    <submittedName>
        <fullName evidence="1">Uncharacterized protein</fullName>
    </submittedName>
</protein>
<gene>
    <name evidence="1" type="ORF">C8F04DRAFT_706175</name>
</gene>
<proteinExistence type="predicted"/>
<dbReference type="Proteomes" id="UP001218188">
    <property type="component" value="Unassembled WGS sequence"/>
</dbReference>
<dbReference type="AlphaFoldDB" id="A0AAD6SPE5"/>
<sequence>MSCYWIASYFRNDPFLSFTQEDAIRGAERDAAWLRFYNDNYHCLSDRAVGCNTADALANWPRFTDTLMEDVGLQSQHSGHMWTRWTVLSLAAGNGHRKSFVFCCEKERTSTQNQRRRRRHYRRLYLVDTRV</sequence>
<reference evidence="1" key="1">
    <citation type="submission" date="2023-03" db="EMBL/GenBank/DDBJ databases">
        <title>Massive genome expansion in bonnet fungi (Mycena s.s.) driven by repeated elements and novel gene families across ecological guilds.</title>
        <authorList>
            <consortium name="Lawrence Berkeley National Laboratory"/>
            <person name="Harder C.B."/>
            <person name="Miyauchi S."/>
            <person name="Viragh M."/>
            <person name="Kuo A."/>
            <person name="Thoen E."/>
            <person name="Andreopoulos B."/>
            <person name="Lu D."/>
            <person name="Skrede I."/>
            <person name="Drula E."/>
            <person name="Henrissat B."/>
            <person name="Morin E."/>
            <person name="Kohler A."/>
            <person name="Barry K."/>
            <person name="LaButti K."/>
            <person name="Morin E."/>
            <person name="Salamov A."/>
            <person name="Lipzen A."/>
            <person name="Mereny Z."/>
            <person name="Hegedus B."/>
            <person name="Baldrian P."/>
            <person name="Stursova M."/>
            <person name="Weitz H."/>
            <person name="Taylor A."/>
            <person name="Grigoriev I.V."/>
            <person name="Nagy L.G."/>
            <person name="Martin F."/>
            <person name="Kauserud H."/>
        </authorList>
    </citation>
    <scope>NUCLEOTIDE SEQUENCE</scope>
    <source>
        <strain evidence="1">CBHHK200</strain>
    </source>
</reference>
<evidence type="ECO:0000313" key="1">
    <source>
        <dbReference type="EMBL" id="KAJ7031259.1"/>
    </source>
</evidence>
<evidence type="ECO:0000313" key="2">
    <source>
        <dbReference type="Proteomes" id="UP001218188"/>
    </source>
</evidence>
<name>A0AAD6SPE5_9AGAR</name>
<organism evidence="1 2">
    <name type="scientific">Mycena alexandri</name>
    <dbReference type="NCBI Taxonomy" id="1745969"/>
    <lineage>
        <taxon>Eukaryota</taxon>
        <taxon>Fungi</taxon>
        <taxon>Dikarya</taxon>
        <taxon>Basidiomycota</taxon>
        <taxon>Agaricomycotina</taxon>
        <taxon>Agaricomycetes</taxon>
        <taxon>Agaricomycetidae</taxon>
        <taxon>Agaricales</taxon>
        <taxon>Marasmiineae</taxon>
        <taxon>Mycenaceae</taxon>
        <taxon>Mycena</taxon>
    </lineage>
</organism>
<accession>A0AAD6SPE5</accession>